<evidence type="ECO:0000313" key="2">
    <source>
        <dbReference type="Proteomes" id="UP000318578"/>
    </source>
</evidence>
<comment type="caution">
    <text evidence="1">The sequence shown here is derived from an EMBL/GenBank/DDBJ whole genome shotgun (WGS) entry which is preliminary data.</text>
</comment>
<accession>A0A558A725</accession>
<dbReference type="OrthoDB" id="5464833at2"/>
<dbReference type="EMBL" id="VJZA01000040">
    <property type="protein sequence ID" value="TVT20028.1"/>
    <property type="molecule type" value="Genomic_DNA"/>
</dbReference>
<keyword evidence="2" id="KW-1185">Reference proteome</keyword>
<proteinExistence type="predicted"/>
<dbReference type="Proteomes" id="UP000318578">
    <property type="component" value="Unassembled WGS sequence"/>
</dbReference>
<name>A0A558A725_9PSEU</name>
<gene>
    <name evidence="1" type="ORF">FNH06_22190</name>
</gene>
<protein>
    <recommendedName>
        <fullName evidence="3">DUF2867 domain-containing protein</fullName>
    </recommendedName>
</protein>
<evidence type="ECO:0008006" key="3">
    <source>
        <dbReference type="Google" id="ProtNLM"/>
    </source>
</evidence>
<evidence type="ECO:0000313" key="1">
    <source>
        <dbReference type="EMBL" id="TVT20028.1"/>
    </source>
</evidence>
<sequence>MAEGDPMSLLDECAARFDFVVREHHAATVSPSQVWAALPGLLADPPRLFGGAAVPNRQRAGIAGFDELLSTARWVLLRRDANEVVLGAAGRFWTPFMDWQQLSAEEFTTFSRPRRATIAVSLAVLSYGRGQQLLTFEARVRSTDAIAFRWADWYWQSIRASARLVVRDLLRDVHRAAETVPHHEGV</sequence>
<dbReference type="RefSeq" id="WP_144641796.1">
    <property type="nucleotide sequence ID" value="NZ_BNAX01000005.1"/>
</dbReference>
<reference evidence="1 2" key="1">
    <citation type="submission" date="2019-07" db="EMBL/GenBank/DDBJ databases">
        <title>New species of Amycolatopsis and Streptomyces.</title>
        <authorList>
            <person name="Duangmal K."/>
            <person name="Teo W.F.A."/>
            <person name="Lipun K."/>
        </authorList>
    </citation>
    <scope>NUCLEOTIDE SEQUENCE [LARGE SCALE GENOMIC DNA]</scope>
    <source>
        <strain evidence="1 2">JCM 30562</strain>
    </source>
</reference>
<dbReference type="AlphaFoldDB" id="A0A558A725"/>
<organism evidence="1 2">
    <name type="scientific">Amycolatopsis acidiphila</name>
    <dbReference type="NCBI Taxonomy" id="715473"/>
    <lineage>
        <taxon>Bacteria</taxon>
        <taxon>Bacillati</taxon>
        <taxon>Actinomycetota</taxon>
        <taxon>Actinomycetes</taxon>
        <taxon>Pseudonocardiales</taxon>
        <taxon>Pseudonocardiaceae</taxon>
        <taxon>Amycolatopsis</taxon>
    </lineage>
</organism>